<accession>A0A1M5ZMY1</accession>
<evidence type="ECO:0000256" key="1">
    <source>
        <dbReference type="SAM" id="MobiDB-lite"/>
    </source>
</evidence>
<gene>
    <name evidence="3" type="ORF">VA7868_02977</name>
</gene>
<keyword evidence="2" id="KW-0812">Transmembrane</keyword>
<proteinExistence type="predicted"/>
<evidence type="ECO:0000313" key="4">
    <source>
        <dbReference type="Proteomes" id="UP000184608"/>
    </source>
</evidence>
<sequence length="498" mass="56211">MLIFLAASAGYNDTYSQKIASQGIFSLPVLFDKISVLPEAETFPALLRQFMKLGNLTQSQFCQLSEQRGFHPFDDRNLKSWINKGSFPNPGAKRTILYIFSQVCETEEIAKAWCDKYRQFELENLDQKANRRRQSRKTSKADESPESTNADESAMTDDSSGSKSVLFSRAPLYEWCVTHQFHLIIGLFFIFIILFTSSFLGENKPVIINNNIHLDNQQNQQTNTLNMGQDESADFQHTPVSEPYLQPQKTVFPASRSVVSPHVTPVHPSTSSPAFPPVSSQSLPAAEKAHATPEKVKNAPQEDEETFEPSSYVDLKQGLKLDVYVFKGKNRDLMYSFDKYLVGSLTYHKGGLFTYADHTLNPGVYQATSGRDSGLYYHGYIFFSSPGMYVFSLDFNSGEPGVMQATKKCRVTLNFNHRERLNDTVRLLLSQHGKGVFTTSVKGGLNDFSLWFSCNHLLNLPLWNVKHIYQKTTVAVKVRKLSESKAALLNADQLFYSP</sequence>
<keyword evidence="2" id="KW-0472">Membrane</keyword>
<feature type="region of interest" description="Disordered" evidence="1">
    <location>
        <begin position="262"/>
        <end position="310"/>
    </location>
</feature>
<dbReference type="EMBL" id="FQXZ01000033">
    <property type="protein sequence ID" value="SHI25755.1"/>
    <property type="molecule type" value="Genomic_DNA"/>
</dbReference>
<organism evidence="3 4">
    <name type="scientific">Vibrio aerogenes CECT 7868</name>
    <dbReference type="NCBI Taxonomy" id="1216006"/>
    <lineage>
        <taxon>Bacteria</taxon>
        <taxon>Pseudomonadati</taxon>
        <taxon>Pseudomonadota</taxon>
        <taxon>Gammaproteobacteria</taxon>
        <taxon>Vibrionales</taxon>
        <taxon>Vibrionaceae</taxon>
        <taxon>Vibrio</taxon>
    </lineage>
</organism>
<dbReference type="Proteomes" id="UP000184608">
    <property type="component" value="Unassembled WGS sequence"/>
</dbReference>
<dbReference type="AlphaFoldDB" id="A0A1M5ZMY1"/>
<evidence type="ECO:0000313" key="3">
    <source>
        <dbReference type="EMBL" id="SHI25755.1"/>
    </source>
</evidence>
<keyword evidence="4" id="KW-1185">Reference proteome</keyword>
<feature type="compositionally biased region" description="Low complexity" evidence="1">
    <location>
        <begin position="262"/>
        <end position="273"/>
    </location>
</feature>
<feature type="compositionally biased region" description="Basic and acidic residues" evidence="1">
    <location>
        <begin position="287"/>
        <end position="297"/>
    </location>
</feature>
<reference evidence="3 4" key="1">
    <citation type="submission" date="2016-11" db="EMBL/GenBank/DDBJ databases">
        <authorList>
            <person name="Jaros S."/>
            <person name="Januszkiewicz K."/>
            <person name="Wedrychowicz H."/>
        </authorList>
    </citation>
    <scope>NUCLEOTIDE SEQUENCE [LARGE SCALE GENOMIC DNA]</scope>
    <source>
        <strain evidence="3 4">CECT 7868</strain>
    </source>
</reference>
<feature type="region of interest" description="Disordered" evidence="1">
    <location>
        <begin position="128"/>
        <end position="162"/>
    </location>
</feature>
<feature type="compositionally biased region" description="Polar residues" evidence="1">
    <location>
        <begin position="146"/>
        <end position="162"/>
    </location>
</feature>
<protein>
    <submittedName>
        <fullName evidence="3">Uncharacterized protein</fullName>
    </submittedName>
</protein>
<name>A0A1M5ZMY1_9VIBR</name>
<feature type="transmembrane region" description="Helical" evidence="2">
    <location>
        <begin position="181"/>
        <end position="200"/>
    </location>
</feature>
<evidence type="ECO:0000256" key="2">
    <source>
        <dbReference type="SAM" id="Phobius"/>
    </source>
</evidence>
<keyword evidence="2" id="KW-1133">Transmembrane helix</keyword>